<dbReference type="InterPro" id="IPR000408">
    <property type="entry name" value="Reg_chr_condens"/>
</dbReference>
<feature type="repeat" description="RCC1" evidence="3">
    <location>
        <begin position="108"/>
        <end position="161"/>
    </location>
</feature>
<evidence type="ECO:0000313" key="4">
    <source>
        <dbReference type="EMBL" id="ROT85923.1"/>
    </source>
</evidence>
<dbReference type="PANTHER" id="PTHR22872">
    <property type="entry name" value="BTK-BINDING PROTEIN-RELATED"/>
    <property type="match status" value="1"/>
</dbReference>
<dbReference type="SUPFAM" id="SSF50985">
    <property type="entry name" value="RCC1/BLIP-II"/>
    <property type="match status" value="1"/>
</dbReference>
<dbReference type="GO" id="GO:0016301">
    <property type="term" value="F:kinase activity"/>
    <property type="evidence" value="ECO:0007669"/>
    <property type="project" value="UniProtKB-KW"/>
</dbReference>
<dbReference type="PROSITE" id="PS50088">
    <property type="entry name" value="ANK_REPEAT"/>
    <property type="match status" value="1"/>
</dbReference>
<reference evidence="4 5" key="1">
    <citation type="submission" date="2018-04" db="EMBL/GenBank/DDBJ databases">
        <authorList>
            <person name="Zhang X."/>
            <person name="Yuan J."/>
            <person name="Li F."/>
            <person name="Xiang J."/>
        </authorList>
    </citation>
    <scope>NUCLEOTIDE SEQUENCE [LARGE SCALE GENOMIC DNA]</scope>
    <source>
        <tissue evidence="4">Muscle</tissue>
    </source>
</reference>
<dbReference type="PANTHER" id="PTHR22872:SF2">
    <property type="entry name" value="INHIBITOR OF BRUTON TYROSINE KINASE"/>
    <property type="match status" value="1"/>
</dbReference>
<dbReference type="InterPro" id="IPR051625">
    <property type="entry name" value="Signaling_Regulatory_Domain"/>
</dbReference>
<evidence type="ECO:0000256" key="1">
    <source>
        <dbReference type="ARBA" id="ARBA00022737"/>
    </source>
</evidence>
<evidence type="ECO:0000256" key="3">
    <source>
        <dbReference type="PROSITE-ProRule" id="PRU00235"/>
    </source>
</evidence>
<dbReference type="OrthoDB" id="1893551at2759"/>
<feature type="repeat" description="RCC1" evidence="3">
    <location>
        <begin position="162"/>
        <end position="213"/>
    </location>
</feature>
<gene>
    <name evidence="4" type="ORF">C7M84_003758</name>
</gene>
<organism evidence="4 5">
    <name type="scientific">Penaeus vannamei</name>
    <name type="common">Whiteleg shrimp</name>
    <name type="synonym">Litopenaeus vannamei</name>
    <dbReference type="NCBI Taxonomy" id="6689"/>
    <lineage>
        <taxon>Eukaryota</taxon>
        <taxon>Metazoa</taxon>
        <taxon>Ecdysozoa</taxon>
        <taxon>Arthropoda</taxon>
        <taxon>Crustacea</taxon>
        <taxon>Multicrustacea</taxon>
        <taxon>Malacostraca</taxon>
        <taxon>Eumalacostraca</taxon>
        <taxon>Eucarida</taxon>
        <taxon>Decapoda</taxon>
        <taxon>Dendrobranchiata</taxon>
        <taxon>Penaeoidea</taxon>
        <taxon>Penaeidae</taxon>
        <taxon>Penaeus</taxon>
    </lineage>
</organism>
<name>A0A3R7MU35_PENVA</name>
<dbReference type="Gene3D" id="2.130.10.30">
    <property type="entry name" value="Regulator of chromosome condensation 1/beta-lactamase-inhibitor protein II"/>
    <property type="match status" value="1"/>
</dbReference>
<feature type="repeat" description="ANK" evidence="2">
    <location>
        <begin position="51"/>
        <end position="83"/>
    </location>
</feature>
<proteinExistence type="predicted"/>
<protein>
    <submittedName>
        <fullName evidence="4">Putative inhibitor of Bruton tyrosine kinase</fullName>
    </submittedName>
</protein>
<dbReference type="PROSITE" id="PS50297">
    <property type="entry name" value="ANK_REP_REGION"/>
    <property type="match status" value="1"/>
</dbReference>
<dbReference type="Pfam" id="PF13540">
    <property type="entry name" value="RCC1_2"/>
    <property type="match status" value="1"/>
</dbReference>
<dbReference type="Proteomes" id="UP000283509">
    <property type="component" value="Unassembled WGS sequence"/>
</dbReference>
<dbReference type="SMART" id="SM00248">
    <property type="entry name" value="ANK"/>
    <property type="match status" value="1"/>
</dbReference>
<dbReference type="STRING" id="6689.A0A3R7MU35"/>
<comment type="caution">
    <text evidence="4">The sequence shown here is derived from an EMBL/GenBank/DDBJ whole genome shotgun (WGS) entry which is preliminary data.</text>
</comment>
<sequence length="275" mass="30569">MVRDLLREQTYFHQDGLSDTDTCVNLQTITAAVVQWLLCQGVSLNQRDWENGYTPLHRALFYGYLHVACALLKAGANFNVQDHDSLTPLDHVNFDRPPYVTFSHSLPTQIYVWGSNTNYNLGQTRQNAKGIPECLDILQREGQSVIDVAMNKFHTLFLTKSGHVYACGHGHGGRLGLSVHTPLMKPYMIKSFATTTIKMVSVGVDHSLFLTESGQGSEGWGLKTGLGSLSPTWCGGIVTHLVWWHRHPLGVVAASSPYQRDTRVISSTFLLNKVT</sequence>
<dbReference type="InterPro" id="IPR009091">
    <property type="entry name" value="RCC1/BLIP-II"/>
</dbReference>
<accession>A0A3R7MU35</accession>
<dbReference type="AlphaFoldDB" id="A0A3R7MU35"/>
<dbReference type="EMBL" id="QCYY01000151">
    <property type="protein sequence ID" value="ROT85923.1"/>
    <property type="molecule type" value="Genomic_DNA"/>
</dbReference>
<dbReference type="Gene3D" id="1.25.40.20">
    <property type="entry name" value="Ankyrin repeat-containing domain"/>
    <property type="match status" value="1"/>
</dbReference>
<keyword evidence="2" id="KW-0040">ANK repeat</keyword>
<keyword evidence="1" id="KW-0677">Repeat</keyword>
<keyword evidence="5" id="KW-1185">Reference proteome</keyword>
<keyword evidence="4" id="KW-0418">Kinase</keyword>
<keyword evidence="4" id="KW-0808">Transferase</keyword>
<evidence type="ECO:0000256" key="2">
    <source>
        <dbReference type="PROSITE-ProRule" id="PRU00023"/>
    </source>
</evidence>
<evidence type="ECO:0000313" key="5">
    <source>
        <dbReference type="Proteomes" id="UP000283509"/>
    </source>
</evidence>
<dbReference type="Pfam" id="PF13637">
    <property type="entry name" value="Ank_4"/>
    <property type="match status" value="1"/>
</dbReference>
<dbReference type="PROSITE" id="PS50012">
    <property type="entry name" value="RCC1_3"/>
    <property type="match status" value="2"/>
</dbReference>
<dbReference type="SUPFAM" id="SSF48403">
    <property type="entry name" value="Ankyrin repeat"/>
    <property type="match status" value="1"/>
</dbReference>
<reference evidence="4 5" key="2">
    <citation type="submission" date="2019-01" db="EMBL/GenBank/DDBJ databases">
        <title>The decoding of complex shrimp genome reveals the adaptation for benthos swimmer, frequently molting mechanism and breeding impact on genome.</title>
        <authorList>
            <person name="Sun Y."/>
            <person name="Gao Y."/>
            <person name="Yu Y."/>
        </authorList>
    </citation>
    <scope>NUCLEOTIDE SEQUENCE [LARGE SCALE GENOMIC DNA]</scope>
    <source>
        <tissue evidence="4">Muscle</tissue>
    </source>
</reference>
<dbReference type="InterPro" id="IPR002110">
    <property type="entry name" value="Ankyrin_rpt"/>
</dbReference>
<dbReference type="InterPro" id="IPR036770">
    <property type="entry name" value="Ankyrin_rpt-contain_sf"/>
</dbReference>